<evidence type="ECO:0000256" key="1">
    <source>
        <dbReference type="SAM" id="MobiDB-lite"/>
    </source>
</evidence>
<name>A0A072TUM1_MEDTR</name>
<feature type="compositionally biased region" description="Polar residues" evidence="1">
    <location>
        <begin position="31"/>
        <end position="41"/>
    </location>
</feature>
<dbReference type="EMBL" id="CM001224">
    <property type="protein sequence ID" value="KEH21224.1"/>
    <property type="molecule type" value="Genomic_DNA"/>
</dbReference>
<dbReference type="ExpressionAtlas" id="A0A072TUM1">
    <property type="expression patterns" value="differential"/>
</dbReference>
<protein>
    <submittedName>
        <fullName evidence="2 3">Uncharacterized protein</fullName>
    </submittedName>
</protein>
<dbReference type="OrthoDB" id="1863475at2759"/>
<dbReference type="HOGENOM" id="CLU_154188_1_0_1"/>
<organism evidence="2 4">
    <name type="scientific">Medicago truncatula</name>
    <name type="common">Barrel medic</name>
    <name type="synonym">Medicago tribuloides</name>
    <dbReference type="NCBI Taxonomy" id="3880"/>
    <lineage>
        <taxon>Eukaryota</taxon>
        <taxon>Viridiplantae</taxon>
        <taxon>Streptophyta</taxon>
        <taxon>Embryophyta</taxon>
        <taxon>Tracheophyta</taxon>
        <taxon>Spermatophyta</taxon>
        <taxon>Magnoliopsida</taxon>
        <taxon>eudicotyledons</taxon>
        <taxon>Gunneridae</taxon>
        <taxon>Pentapetalae</taxon>
        <taxon>rosids</taxon>
        <taxon>fabids</taxon>
        <taxon>Fabales</taxon>
        <taxon>Fabaceae</taxon>
        <taxon>Papilionoideae</taxon>
        <taxon>50 kb inversion clade</taxon>
        <taxon>NPAAA clade</taxon>
        <taxon>Hologalegina</taxon>
        <taxon>IRL clade</taxon>
        <taxon>Trifolieae</taxon>
        <taxon>Medicago</taxon>
    </lineage>
</organism>
<dbReference type="PANTHER" id="PTHR35751:SF3">
    <property type="entry name" value="OS06G0530200 PROTEIN"/>
    <property type="match status" value="1"/>
</dbReference>
<reference evidence="2 4" key="1">
    <citation type="journal article" date="2011" name="Nature">
        <title>The Medicago genome provides insight into the evolution of rhizobial symbioses.</title>
        <authorList>
            <person name="Young N.D."/>
            <person name="Debelle F."/>
            <person name="Oldroyd G.E."/>
            <person name="Geurts R."/>
            <person name="Cannon S.B."/>
            <person name="Udvardi M.K."/>
            <person name="Benedito V.A."/>
            <person name="Mayer K.F."/>
            <person name="Gouzy J."/>
            <person name="Schoof H."/>
            <person name="Van de Peer Y."/>
            <person name="Proost S."/>
            <person name="Cook D.R."/>
            <person name="Meyers B.C."/>
            <person name="Spannagl M."/>
            <person name="Cheung F."/>
            <person name="De Mita S."/>
            <person name="Krishnakumar V."/>
            <person name="Gundlach H."/>
            <person name="Zhou S."/>
            <person name="Mudge J."/>
            <person name="Bharti A.K."/>
            <person name="Murray J.D."/>
            <person name="Naoumkina M.A."/>
            <person name="Rosen B."/>
            <person name="Silverstein K.A."/>
            <person name="Tang H."/>
            <person name="Rombauts S."/>
            <person name="Zhao P.X."/>
            <person name="Zhou P."/>
            <person name="Barbe V."/>
            <person name="Bardou P."/>
            <person name="Bechner M."/>
            <person name="Bellec A."/>
            <person name="Berger A."/>
            <person name="Berges H."/>
            <person name="Bidwell S."/>
            <person name="Bisseling T."/>
            <person name="Choisne N."/>
            <person name="Couloux A."/>
            <person name="Denny R."/>
            <person name="Deshpande S."/>
            <person name="Dai X."/>
            <person name="Doyle J.J."/>
            <person name="Dudez A.M."/>
            <person name="Farmer A.D."/>
            <person name="Fouteau S."/>
            <person name="Franken C."/>
            <person name="Gibelin C."/>
            <person name="Gish J."/>
            <person name="Goldstein S."/>
            <person name="Gonzalez A.J."/>
            <person name="Green P.J."/>
            <person name="Hallab A."/>
            <person name="Hartog M."/>
            <person name="Hua A."/>
            <person name="Humphray S.J."/>
            <person name="Jeong D.H."/>
            <person name="Jing Y."/>
            <person name="Jocker A."/>
            <person name="Kenton S.M."/>
            <person name="Kim D.J."/>
            <person name="Klee K."/>
            <person name="Lai H."/>
            <person name="Lang C."/>
            <person name="Lin S."/>
            <person name="Macmil S.L."/>
            <person name="Magdelenat G."/>
            <person name="Matthews L."/>
            <person name="McCorrison J."/>
            <person name="Monaghan E.L."/>
            <person name="Mun J.H."/>
            <person name="Najar F.Z."/>
            <person name="Nicholson C."/>
            <person name="Noirot C."/>
            <person name="O'Bleness M."/>
            <person name="Paule C.R."/>
            <person name="Poulain J."/>
            <person name="Prion F."/>
            <person name="Qin B."/>
            <person name="Qu C."/>
            <person name="Retzel E.F."/>
            <person name="Riddle C."/>
            <person name="Sallet E."/>
            <person name="Samain S."/>
            <person name="Samson N."/>
            <person name="Sanders I."/>
            <person name="Saurat O."/>
            <person name="Scarpelli C."/>
            <person name="Schiex T."/>
            <person name="Segurens B."/>
            <person name="Severin A.J."/>
            <person name="Sherrier D.J."/>
            <person name="Shi R."/>
            <person name="Sims S."/>
            <person name="Singer S.R."/>
            <person name="Sinharoy S."/>
            <person name="Sterck L."/>
            <person name="Viollet A."/>
            <person name="Wang B.B."/>
            <person name="Wang K."/>
            <person name="Wang M."/>
            <person name="Wang X."/>
            <person name="Warfsmann J."/>
            <person name="Weissenbach J."/>
            <person name="White D.D."/>
            <person name="White J.D."/>
            <person name="Wiley G.B."/>
            <person name="Wincker P."/>
            <person name="Xing Y."/>
            <person name="Yang L."/>
            <person name="Yao Z."/>
            <person name="Ying F."/>
            <person name="Zhai J."/>
            <person name="Zhou L."/>
            <person name="Zuber A."/>
            <person name="Denarie J."/>
            <person name="Dixon R.A."/>
            <person name="May G.D."/>
            <person name="Schwartz D.C."/>
            <person name="Rogers J."/>
            <person name="Quetier F."/>
            <person name="Town C.D."/>
            <person name="Roe B.A."/>
        </authorList>
    </citation>
    <scope>NUCLEOTIDE SEQUENCE [LARGE SCALE GENOMIC DNA]</scope>
    <source>
        <strain evidence="2">A17</strain>
        <strain evidence="3 4">cv. Jemalong A17</strain>
    </source>
</reference>
<dbReference type="EnsemblPlants" id="KEH21224">
    <property type="protein sequence ID" value="KEH21224"/>
    <property type="gene ID" value="MTR_8g099465"/>
</dbReference>
<evidence type="ECO:0000313" key="2">
    <source>
        <dbReference type="EMBL" id="KEH21224.1"/>
    </source>
</evidence>
<dbReference type="PANTHER" id="PTHR35751">
    <property type="match status" value="1"/>
</dbReference>
<reference evidence="2 4" key="2">
    <citation type="journal article" date="2014" name="BMC Genomics">
        <title>An improved genome release (version Mt4.0) for the model legume Medicago truncatula.</title>
        <authorList>
            <person name="Tang H."/>
            <person name="Krishnakumar V."/>
            <person name="Bidwell S."/>
            <person name="Rosen B."/>
            <person name="Chan A."/>
            <person name="Zhou S."/>
            <person name="Gentzbittel L."/>
            <person name="Childs K.L."/>
            <person name="Yandell M."/>
            <person name="Gundlach H."/>
            <person name="Mayer K.F."/>
            <person name="Schwartz D.C."/>
            <person name="Town C.D."/>
        </authorList>
    </citation>
    <scope>GENOME REANNOTATION</scope>
    <source>
        <strain evidence="2">A17</strain>
        <strain evidence="3 4">cv. Jemalong A17</strain>
    </source>
</reference>
<evidence type="ECO:0000313" key="3">
    <source>
        <dbReference type="EnsemblPlants" id="KEH21224"/>
    </source>
</evidence>
<keyword evidence="4" id="KW-1185">Reference proteome</keyword>
<evidence type="ECO:0000313" key="4">
    <source>
        <dbReference type="Proteomes" id="UP000002051"/>
    </source>
</evidence>
<sequence>MDGGYALLQFYRAHALKRIPRIKFPNRHQKPSGSTSEAQALSSKSDGSLSFFSSSNASTTLGGKASLQPKRTPVTNEEIDAVLGRLKALMIELQSSSKQKI</sequence>
<proteinExistence type="predicted"/>
<accession>A0A072TUM1</accession>
<dbReference type="AlphaFoldDB" id="A0A072TUM1"/>
<feature type="region of interest" description="Disordered" evidence="1">
    <location>
        <begin position="22"/>
        <end position="49"/>
    </location>
</feature>
<gene>
    <name evidence="3" type="primary">25502185</name>
    <name evidence="2" type="ordered locus">MTR_8g099465</name>
</gene>
<dbReference type="Proteomes" id="UP000002051">
    <property type="component" value="Chromosome 8"/>
</dbReference>
<reference evidence="3" key="3">
    <citation type="submission" date="2015-04" db="UniProtKB">
        <authorList>
            <consortium name="EnsemblPlants"/>
        </authorList>
    </citation>
    <scope>IDENTIFICATION</scope>
    <source>
        <strain evidence="3">cv. Jemalong A17</strain>
    </source>
</reference>